<dbReference type="NCBIfam" id="TIGR00177">
    <property type="entry name" value="molyb_syn"/>
    <property type="match status" value="1"/>
</dbReference>
<dbReference type="Gene3D" id="3.90.950.20">
    <property type="entry name" value="CinA-like"/>
    <property type="match status" value="1"/>
</dbReference>
<dbReference type="Gene3D" id="3.40.980.10">
    <property type="entry name" value="MoaB/Mog-like domain"/>
    <property type="match status" value="1"/>
</dbReference>
<dbReference type="PIRSF" id="PIRSF006728">
    <property type="entry name" value="CinA"/>
    <property type="match status" value="1"/>
</dbReference>
<proteinExistence type="inferred from homology"/>
<dbReference type="SMART" id="SM00852">
    <property type="entry name" value="MoCF_biosynth"/>
    <property type="match status" value="1"/>
</dbReference>
<dbReference type="HAMAP" id="MF_00226_B">
    <property type="entry name" value="CinA_B"/>
    <property type="match status" value="1"/>
</dbReference>
<dbReference type="EMBL" id="QNBC01000018">
    <property type="protein sequence ID" value="RKX67538.1"/>
    <property type="molecule type" value="Genomic_DNA"/>
</dbReference>
<dbReference type="Pfam" id="PF02464">
    <property type="entry name" value="CinA"/>
    <property type="match status" value="1"/>
</dbReference>
<evidence type="ECO:0000256" key="1">
    <source>
        <dbReference type="HAMAP-Rule" id="MF_00226"/>
    </source>
</evidence>
<dbReference type="Proteomes" id="UP000282321">
    <property type="component" value="Unassembled WGS sequence"/>
</dbReference>
<dbReference type="NCBIfam" id="TIGR00199">
    <property type="entry name" value="PncC_domain"/>
    <property type="match status" value="1"/>
</dbReference>
<organism evidence="3 4">
    <name type="scientific">candidate division TA06 bacterium</name>
    <dbReference type="NCBI Taxonomy" id="2250710"/>
    <lineage>
        <taxon>Bacteria</taxon>
        <taxon>Bacteria division TA06</taxon>
    </lineage>
</organism>
<accession>A0A660S9T1</accession>
<sequence>MRVSILTIGNEILSGRIVNTNASFIASRLYETGLDIVHILTVADKADEIKKALDYLINDSDIIITTGGLGPTSDDVTKKVITEYFGKKLYLEEEIAKYLSDYLKKNIDDKNLRSQALIPTESYYFINKVGTAPGILVENGNIKLFMLPGVPMEMKYLFSEWIIPYLKKNFRVDANIVYNFRTSTIPEVEIFEKLSGKVDKNDMSYLGFYPSYGVVDIRISGKRSDREKLEELRDLVKTEFKDFIFEEGSRKLEEVLGELLKKEGLTLAVAESLTGGLIGKKLTDIPGSSLYFLGGAVTYSNYAKMKILGVREESIKRFGAVSKETCEDMLKGVREVFNSDCSIAVTGIAGPSGGTDKKPVGLVYIGGSMFDKFVIKRYTFPGNRDMIRERTCNYSLFLLLKLLESNK</sequence>
<dbReference type="InterPro" id="IPR008136">
    <property type="entry name" value="CinA_C"/>
</dbReference>
<dbReference type="InterPro" id="IPR008135">
    <property type="entry name" value="Competence-induced_CinA"/>
</dbReference>
<dbReference type="InterPro" id="IPR036653">
    <property type="entry name" value="CinA-like_C"/>
</dbReference>
<dbReference type="InterPro" id="IPR001453">
    <property type="entry name" value="MoaB/Mog_dom"/>
</dbReference>
<name>A0A660S9T1_UNCT6</name>
<gene>
    <name evidence="3" type="ORF">DRP44_02235</name>
</gene>
<dbReference type="PANTHER" id="PTHR13939">
    <property type="entry name" value="NICOTINAMIDE-NUCLEOTIDE AMIDOHYDROLASE PNCC"/>
    <property type="match status" value="1"/>
</dbReference>
<comment type="similarity">
    <text evidence="1">Belongs to the CinA family.</text>
</comment>
<dbReference type="Pfam" id="PF00994">
    <property type="entry name" value="MoCF_biosynth"/>
    <property type="match status" value="1"/>
</dbReference>
<dbReference type="CDD" id="cd00885">
    <property type="entry name" value="cinA"/>
    <property type="match status" value="1"/>
</dbReference>
<dbReference type="NCBIfam" id="TIGR00200">
    <property type="entry name" value="cinA_nterm"/>
    <property type="match status" value="1"/>
</dbReference>
<dbReference type="InterPro" id="IPR036425">
    <property type="entry name" value="MoaB/Mog-like_dom_sf"/>
</dbReference>
<dbReference type="SUPFAM" id="SSF53218">
    <property type="entry name" value="Molybdenum cofactor biosynthesis proteins"/>
    <property type="match status" value="1"/>
</dbReference>
<dbReference type="SUPFAM" id="SSF142433">
    <property type="entry name" value="CinA-like"/>
    <property type="match status" value="1"/>
</dbReference>
<reference evidence="3 4" key="1">
    <citation type="submission" date="2018-06" db="EMBL/GenBank/DDBJ databases">
        <title>Extensive metabolic versatility and redundancy in microbially diverse, dynamic hydrothermal sediments.</title>
        <authorList>
            <person name="Dombrowski N."/>
            <person name="Teske A."/>
            <person name="Baker B.J."/>
        </authorList>
    </citation>
    <scope>NUCLEOTIDE SEQUENCE [LARGE SCALE GENOMIC DNA]</scope>
    <source>
        <strain evidence="3">B35_G9</strain>
    </source>
</reference>
<evidence type="ECO:0000313" key="4">
    <source>
        <dbReference type="Proteomes" id="UP000282321"/>
    </source>
</evidence>
<protein>
    <recommendedName>
        <fullName evidence="1">CinA-like protein</fullName>
    </recommendedName>
</protein>
<dbReference type="AlphaFoldDB" id="A0A660S9T1"/>
<dbReference type="NCBIfam" id="NF001813">
    <property type="entry name" value="PRK00549.1"/>
    <property type="match status" value="1"/>
</dbReference>
<evidence type="ECO:0000259" key="2">
    <source>
        <dbReference type="SMART" id="SM00852"/>
    </source>
</evidence>
<dbReference type="PANTHER" id="PTHR13939:SF0">
    <property type="entry name" value="NMN AMIDOHYDROLASE-LIKE PROTEIN YFAY"/>
    <property type="match status" value="1"/>
</dbReference>
<comment type="caution">
    <text evidence="3">The sequence shown here is derived from an EMBL/GenBank/DDBJ whole genome shotgun (WGS) entry which is preliminary data.</text>
</comment>
<evidence type="ECO:0000313" key="3">
    <source>
        <dbReference type="EMBL" id="RKX67538.1"/>
    </source>
</evidence>
<dbReference type="InterPro" id="IPR050101">
    <property type="entry name" value="CinA"/>
</dbReference>
<feature type="domain" description="MoaB/Mog" evidence="2">
    <location>
        <begin position="4"/>
        <end position="169"/>
    </location>
</feature>